<evidence type="ECO:0008006" key="3">
    <source>
        <dbReference type="Google" id="ProtNLM"/>
    </source>
</evidence>
<dbReference type="GO" id="GO:0016020">
    <property type="term" value="C:membrane"/>
    <property type="evidence" value="ECO:0007669"/>
    <property type="project" value="UniProtKB-SubCell"/>
</dbReference>
<keyword evidence="2" id="KW-1185">Reference proteome</keyword>
<evidence type="ECO:0000313" key="2">
    <source>
        <dbReference type="Proteomes" id="UP000002866"/>
    </source>
</evidence>
<organism evidence="1 2">
    <name type="scientific">Henningerozyma blattae (strain ATCC 34711 / CBS 6284 / DSM 70876 / NBRC 10599 / NRRL Y-10934 / UCD 77-7)</name>
    <name type="common">Yeast</name>
    <name type="synonym">Tetrapisispora blattae</name>
    <dbReference type="NCBI Taxonomy" id="1071380"/>
    <lineage>
        <taxon>Eukaryota</taxon>
        <taxon>Fungi</taxon>
        <taxon>Dikarya</taxon>
        <taxon>Ascomycota</taxon>
        <taxon>Saccharomycotina</taxon>
        <taxon>Saccharomycetes</taxon>
        <taxon>Saccharomycetales</taxon>
        <taxon>Saccharomycetaceae</taxon>
        <taxon>Henningerozyma</taxon>
    </lineage>
</organism>
<dbReference type="KEGG" id="tbl:TBLA_0E02545"/>
<dbReference type="AlphaFoldDB" id="I2H4K8"/>
<protein>
    <recommendedName>
        <fullName evidence="3">Cysteine-rich transmembrane CYSTM domain-containing protein</fullName>
    </recommendedName>
</protein>
<reference evidence="1 2" key="1">
    <citation type="journal article" date="2011" name="Proc. Natl. Acad. Sci. U.S.A.">
        <title>Evolutionary erosion of yeast sex chromosomes by mating-type switching accidents.</title>
        <authorList>
            <person name="Gordon J.L."/>
            <person name="Armisen D."/>
            <person name="Proux-Wera E."/>
            <person name="Oheigeartaigh S.S."/>
            <person name="Byrne K.P."/>
            <person name="Wolfe K.H."/>
        </authorList>
    </citation>
    <scope>NUCLEOTIDE SEQUENCE [LARGE SCALE GENOMIC DNA]</scope>
    <source>
        <strain evidence="2">ATCC 34711 / CBS 6284 / DSM 70876 / NBRC 10599 / NRRL Y-10934 / UCD 77-7</strain>
    </source>
</reference>
<dbReference type="EMBL" id="HE806320">
    <property type="protein sequence ID" value="CCH61310.1"/>
    <property type="molecule type" value="Genomic_DNA"/>
</dbReference>
<accession>I2H4K8</accession>
<dbReference type="HOGENOM" id="CLU_2211737_0_0_1"/>
<sequence length="107" mass="11957">MHSFASTLEPKDYIKKLFLPPRSTKSNLVNPKTLQPSFPLSPTLAYSMGYYQQQPAPAYYQQPQAIYVQQPQPVYVQQAPPKQNNGCMSGFCAGLCCCCLLETCCLL</sequence>
<proteinExistence type="predicted"/>
<dbReference type="GeneID" id="14496636"/>
<evidence type="ECO:0000313" key="1">
    <source>
        <dbReference type="EMBL" id="CCH61310.1"/>
    </source>
</evidence>
<name>I2H4K8_HENB6</name>
<dbReference type="InParanoid" id="I2H4K8"/>
<gene>
    <name evidence="1" type="primary">TBLA0E02545</name>
    <name evidence="1" type="ORF">TBLA_0E02545</name>
</gene>
<dbReference type="RefSeq" id="XP_004180829.1">
    <property type="nucleotide sequence ID" value="XM_004180781.1"/>
</dbReference>
<dbReference type="Proteomes" id="UP000002866">
    <property type="component" value="Chromosome 5"/>
</dbReference>